<evidence type="ECO:0000313" key="2">
    <source>
        <dbReference type="Proteomes" id="UP000502677"/>
    </source>
</evidence>
<sequence>MRAFLLRNRVLGVEAHERRGAAVAYVRRRKMLGRFSGATLELNVSTYDDLKVGHKAEYGLPDAKSHDQNEIAKKYPIRAAYAIVRADAFTGQEAVMVVVRNVLTEQNGRVHQLMVDPTISV</sequence>
<organism evidence="1 2">
    <name type="scientific">Leucobacter viscericola</name>
    <dbReference type="NCBI Taxonomy" id="2714935"/>
    <lineage>
        <taxon>Bacteria</taxon>
        <taxon>Bacillati</taxon>
        <taxon>Actinomycetota</taxon>
        <taxon>Actinomycetes</taxon>
        <taxon>Micrococcales</taxon>
        <taxon>Microbacteriaceae</taxon>
        <taxon>Leucobacter</taxon>
    </lineage>
</organism>
<name>A0A6G7XIT9_9MICO</name>
<protein>
    <submittedName>
        <fullName evidence="1">Uncharacterized protein</fullName>
    </submittedName>
</protein>
<keyword evidence="2" id="KW-1185">Reference proteome</keyword>
<dbReference type="KEGG" id="lvi:G7068_14905"/>
<proteinExistence type="predicted"/>
<accession>A0A6G7XIT9</accession>
<dbReference type="AlphaFoldDB" id="A0A6G7XIT9"/>
<dbReference type="EMBL" id="CP049863">
    <property type="protein sequence ID" value="QIK64349.1"/>
    <property type="molecule type" value="Genomic_DNA"/>
</dbReference>
<evidence type="ECO:0000313" key="1">
    <source>
        <dbReference type="EMBL" id="QIK64349.1"/>
    </source>
</evidence>
<dbReference type="RefSeq" id="WP_166292682.1">
    <property type="nucleotide sequence ID" value="NZ_CP049863.1"/>
</dbReference>
<dbReference type="Proteomes" id="UP000502677">
    <property type="component" value="Chromosome"/>
</dbReference>
<gene>
    <name evidence="1" type="ORF">G7068_14905</name>
</gene>
<reference evidence="1 2" key="1">
    <citation type="submission" date="2020-03" db="EMBL/GenBank/DDBJ databases">
        <title>Leucobacter sp. nov., isolated from beetles.</title>
        <authorList>
            <person name="Hyun D.-W."/>
            <person name="Bae J.-W."/>
        </authorList>
    </citation>
    <scope>NUCLEOTIDE SEQUENCE [LARGE SCALE GENOMIC DNA]</scope>
    <source>
        <strain evidence="1 2">HDW9C</strain>
    </source>
</reference>